<evidence type="ECO:0000313" key="10">
    <source>
        <dbReference type="Proteomes" id="UP000001514"/>
    </source>
</evidence>
<reference evidence="9 10" key="1">
    <citation type="journal article" date="2011" name="Science">
        <title>The Selaginella genome identifies genetic changes associated with the evolution of vascular plants.</title>
        <authorList>
            <person name="Banks J.A."/>
            <person name="Nishiyama T."/>
            <person name="Hasebe M."/>
            <person name="Bowman J.L."/>
            <person name="Gribskov M."/>
            <person name="dePamphilis C."/>
            <person name="Albert V.A."/>
            <person name="Aono N."/>
            <person name="Aoyama T."/>
            <person name="Ambrose B.A."/>
            <person name="Ashton N.W."/>
            <person name="Axtell M.J."/>
            <person name="Barker E."/>
            <person name="Barker M.S."/>
            <person name="Bennetzen J.L."/>
            <person name="Bonawitz N.D."/>
            <person name="Chapple C."/>
            <person name="Cheng C."/>
            <person name="Correa L.G."/>
            <person name="Dacre M."/>
            <person name="DeBarry J."/>
            <person name="Dreyer I."/>
            <person name="Elias M."/>
            <person name="Engstrom E.M."/>
            <person name="Estelle M."/>
            <person name="Feng L."/>
            <person name="Finet C."/>
            <person name="Floyd S.K."/>
            <person name="Frommer W.B."/>
            <person name="Fujita T."/>
            <person name="Gramzow L."/>
            <person name="Gutensohn M."/>
            <person name="Harholt J."/>
            <person name="Hattori M."/>
            <person name="Heyl A."/>
            <person name="Hirai T."/>
            <person name="Hiwatashi Y."/>
            <person name="Ishikawa M."/>
            <person name="Iwata M."/>
            <person name="Karol K.G."/>
            <person name="Koehler B."/>
            <person name="Kolukisaoglu U."/>
            <person name="Kubo M."/>
            <person name="Kurata T."/>
            <person name="Lalonde S."/>
            <person name="Li K."/>
            <person name="Li Y."/>
            <person name="Litt A."/>
            <person name="Lyons E."/>
            <person name="Manning G."/>
            <person name="Maruyama T."/>
            <person name="Michael T.P."/>
            <person name="Mikami K."/>
            <person name="Miyazaki S."/>
            <person name="Morinaga S."/>
            <person name="Murata T."/>
            <person name="Mueller-Roeber B."/>
            <person name="Nelson D.R."/>
            <person name="Obara M."/>
            <person name="Oguri Y."/>
            <person name="Olmstead R.G."/>
            <person name="Onodera N."/>
            <person name="Petersen B.L."/>
            <person name="Pils B."/>
            <person name="Prigge M."/>
            <person name="Rensing S.A."/>
            <person name="Riano-Pachon D.M."/>
            <person name="Roberts A.W."/>
            <person name="Sato Y."/>
            <person name="Scheller H.V."/>
            <person name="Schulz B."/>
            <person name="Schulz C."/>
            <person name="Shakirov E.V."/>
            <person name="Shibagaki N."/>
            <person name="Shinohara N."/>
            <person name="Shippen D.E."/>
            <person name="Soerensen I."/>
            <person name="Sotooka R."/>
            <person name="Sugimoto N."/>
            <person name="Sugita M."/>
            <person name="Sumikawa N."/>
            <person name="Tanurdzic M."/>
            <person name="Theissen G."/>
            <person name="Ulvskov P."/>
            <person name="Wakazuki S."/>
            <person name="Weng J.K."/>
            <person name="Willats W.W."/>
            <person name="Wipf D."/>
            <person name="Wolf P.G."/>
            <person name="Yang L."/>
            <person name="Zimmer A.D."/>
            <person name="Zhu Q."/>
            <person name="Mitros T."/>
            <person name="Hellsten U."/>
            <person name="Loque D."/>
            <person name="Otillar R."/>
            <person name="Salamov A."/>
            <person name="Schmutz J."/>
            <person name="Shapiro H."/>
            <person name="Lindquist E."/>
            <person name="Lucas S."/>
            <person name="Rokhsar D."/>
            <person name="Grigoriev I.V."/>
        </authorList>
    </citation>
    <scope>NUCLEOTIDE SEQUENCE [LARGE SCALE GENOMIC DNA]</scope>
</reference>
<organism evidence="10">
    <name type="scientific">Selaginella moellendorffii</name>
    <name type="common">Spikemoss</name>
    <dbReference type="NCBI Taxonomy" id="88036"/>
    <lineage>
        <taxon>Eukaryota</taxon>
        <taxon>Viridiplantae</taxon>
        <taxon>Streptophyta</taxon>
        <taxon>Embryophyta</taxon>
        <taxon>Tracheophyta</taxon>
        <taxon>Lycopodiopsida</taxon>
        <taxon>Selaginellales</taxon>
        <taxon>Selaginellaceae</taxon>
        <taxon>Selaginella</taxon>
    </lineage>
</organism>
<evidence type="ECO:0000256" key="3">
    <source>
        <dbReference type="ARBA" id="ARBA00022448"/>
    </source>
</evidence>
<dbReference type="InterPro" id="IPR001046">
    <property type="entry name" value="NRAMP_fam"/>
</dbReference>
<dbReference type="HOGENOM" id="CLU_020088_5_1_1"/>
<comment type="subcellular location">
    <subcellularLocation>
        <location evidence="1">Membrane</location>
        <topology evidence="1">Multi-pass membrane protein</topology>
    </subcellularLocation>
</comment>
<sequence>MGDESAPLLSQFRARDDAPAAEERAYEKSELVRVGDVDPGGQGDGEQPNFSWRKLWIFMGPGFLMSIAYLDPGNIESDLQVGAQAGYYLLWLLLLATAMGLLIQLLAARLGVATGSHLAELCREEYPSSTKIVLWIMTEVAIIGADIQEVIGSAIAFKILSRGYIHLWAGVLMTGIYGFLFLFLENFGVRKLEALFAVLILIMGLSFAGVFAEAQPSSNAIISGLVIPRVPANAIDKAVGIVGCVIMPHNIFLHSALVQSRAIDTSNKVHVRDALRYYSIESTIAIVLSFLINVFIMSVFAKSFYGKPGAQHIGLANAGEYLQHAYGGSNFPIKYIWAAGLLAAGQSSTMTSTYTGQFVMAGFLNLRIRKWIRVMVTRSVAIVPTIIVALAFDSSDNELDQLNEWLNVLQSIQLPFALIPLLTFVDNERIMGSFRIGGLLKAAAGLIALLVVVINFYLLAVFLLHSAIRSILILLLVGILVCLYAAFIVYLVALPFMNSRSWAALSSSFHKNRRKVQDSSPDSEATDA</sequence>
<dbReference type="Gramene" id="EFJ21873">
    <property type="protein sequence ID" value="EFJ21873"/>
    <property type="gene ID" value="SELMODRAFT_451161"/>
</dbReference>
<dbReference type="GO" id="GO:0030026">
    <property type="term" value="P:intracellular manganese ion homeostasis"/>
    <property type="evidence" value="ECO:0000318"/>
    <property type="project" value="GO_Central"/>
</dbReference>
<dbReference type="FunCoup" id="D8S1L2">
    <property type="interactions" value="3762"/>
</dbReference>
<feature type="transmembrane region" description="Helical" evidence="8">
    <location>
        <begin position="55"/>
        <end position="70"/>
    </location>
</feature>
<name>D8S1L2_SELML</name>
<evidence type="ECO:0000256" key="7">
    <source>
        <dbReference type="SAM" id="MobiDB-lite"/>
    </source>
</evidence>
<feature type="region of interest" description="Disordered" evidence="7">
    <location>
        <begin position="1"/>
        <end position="27"/>
    </location>
</feature>
<dbReference type="GO" id="GO:0016020">
    <property type="term" value="C:membrane"/>
    <property type="evidence" value="ECO:0007669"/>
    <property type="project" value="UniProtKB-SubCell"/>
</dbReference>
<keyword evidence="4 8" id="KW-0812">Transmembrane</keyword>
<dbReference type="PANTHER" id="PTHR11706:SF33">
    <property type="entry name" value="NATURAL RESISTANCE-ASSOCIATED MACROPHAGE PROTEIN 2"/>
    <property type="match status" value="1"/>
</dbReference>
<evidence type="ECO:0000256" key="4">
    <source>
        <dbReference type="ARBA" id="ARBA00022692"/>
    </source>
</evidence>
<dbReference type="InParanoid" id="D8S1L2"/>
<comment type="similarity">
    <text evidence="2">Belongs to the NRAMP (TC 2.A.55) family.</text>
</comment>
<keyword evidence="10" id="KW-1185">Reference proteome</keyword>
<feature type="transmembrane region" description="Helical" evidence="8">
    <location>
        <begin position="471"/>
        <end position="493"/>
    </location>
</feature>
<dbReference type="AlphaFoldDB" id="D8S1L2"/>
<proteinExistence type="inferred from homology"/>
<feature type="transmembrane region" description="Helical" evidence="8">
    <location>
        <begin position="238"/>
        <end position="257"/>
    </location>
</feature>
<feature type="transmembrane region" description="Helical" evidence="8">
    <location>
        <begin position="278"/>
        <end position="301"/>
    </location>
</feature>
<dbReference type="KEGG" id="smo:SELMODRAFT_451161"/>
<evidence type="ECO:0000256" key="2">
    <source>
        <dbReference type="ARBA" id="ARBA00009965"/>
    </source>
</evidence>
<dbReference type="OrthoDB" id="409173at2759"/>
<dbReference type="PANTHER" id="PTHR11706">
    <property type="entry name" value="SOLUTE CARRIER PROTEIN FAMILY 11 MEMBER"/>
    <property type="match status" value="1"/>
</dbReference>
<evidence type="ECO:0000256" key="1">
    <source>
        <dbReference type="ARBA" id="ARBA00004141"/>
    </source>
</evidence>
<feature type="transmembrane region" description="Helical" evidence="8">
    <location>
        <begin position="446"/>
        <end position="465"/>
    </location>
</feature>
<feature type="transmembrane region" description="Helical" evidence="8">
    <location>
        <begin position="335"/>
        <end position="359"/>
    </location>
</feature>
<dbReference type="GO" id="GO:0005384">
    <property type="term" value="F:manganese ion transmembrane transporter activity"/>
    <property type="evidence" value="ECO:0000318"/>
    <property type="project" value="GO_Central"/>
</dbReference>
<evidence type="ECO:0000256" key="5">
    <source>
        <dbReference type="ARBA" id="ARBA00022989"/>
    </source>
</evidence>
<feature type="compositionally biased region" description="Basic and acidic residues" evidence="7">
    <location>
        <begin position="13"/>
        <end position="27"/>
    </location>
</feature>
<dbReference type="OMA" id="PWMQFYQ"/>
<gene>
    <name evidence="9" type="primary">SmNramp1</name>
    <name evidence="9" type="ORF">SELMODRAFT_451161</name>
</gene>
<dbReference type="PRINTS" id="PR00447">
    <property type="entry name" value="NATRESASSCMP"/>
</dbReference>
<dbReference type="GO" id="GO:0006879">
    <property type="term" value="P:intracellular iron ion homeostasis"/>
    <property type="evidence" value="ECO:0000318"/>
    <property type="project" value="GO_Central"/>
</dbReference>
<keyword evidence="6 8" id="KW-0472">Membrane</keyword>
<feature type="transmembrane region" description="Helical" evidence="8">
    <location>
        <begin position="194"/>
        <end position="212"/>
    </location>
</feature>
<dbReference type="NCBIfam" id="TIGR01197">
    <property type="entry name" value="nramp"/>
    <property type="match status" value="1"/>
</dbReference>
<dbReference type="EMBL" id="GL377598">
    <property type="protein sequence ID" value="EFJ21873.1"/>
    <property type="molecule type" value="Genomic_DNA"/>
</dbReference>
<dbReference type="HAMAP" id="MF_00221">
    <property type="entry name" value="NRAMP"/>
    <property type="match status" value="1"/>
</dbReference>
<dbReference type="GO" id="GO:0006828">
    <property type="term" value="P:manganese ion transport"/>
    <property type="evidence" value="ECO:0000318"/>
    <property type="project" value="GO_Central"/>
</dbReference>
<dbReference type="GO" id="GO:0034755">
    <property type="term" value="P:iron ion transmembrane transport"/>
    <property type="evidence" value="ECO:0000318"/>
    <property type="project" value="GO_Central"/>
</dbReference>
<protein>
    <submittedName>
        <fullName evidence="9">Nramp family protein</fullName>
    </submittedName>
</protein>
<feature type="transmembrane region" description="Helical" evidence="8">
    <location>
        <begin position="371"/>
        <end position="392"/>
    </location>
</feature>
<keyword evidence="3" id="KW-0813">Transport</keyword>
<accession>D8S1L2</accession>
<feature type="transmembrane region" description="Helical" evidence="8">
    <location>
        <begin position="90"/>
        <end position="112"/>
    </location>
</feature>
<evidence type="ECO:0000313" key="9">
    <source>
        <dbReference type="EMBL" id="EFJ21873.1"/>
    </source>
</evidence>
<dbReference type="Pfam" id="PF01566">
    <property type="entry name" value="Nramp"/>
    <property type="match status" value="1"/>
</dbReference>
<dbReference type="Proteomes" id="UP000001514">
    <property type="component" value="Unassembled WGS sequence"/>
</dbReference>
<evidence type="ECO:0000256" key="6">
    <source>
        <dbReference type="ARBA" id="ARBA00023136"/>
    </source>
</evidence>
<dbReference type="NCBIfam" id="NF037982">
    <property type="entry name" value="Nramp_1"/>
    <property type="match status" value="1"/>
</dbReference>
<dbReference type="eggNOG" id="KOG1291">
    <property type="taxonomic scope" value="Eukaryota"/>
</dbReference>
<keyword evidence="5 8" id="KW-1133">Transmembrane helix</keyword>
<feature type="transmembrane region" description="Helical" evidence="8">
    <location>
        <begin position="163"/>
        <end position="182"/>
    </location>
</feature>
<evidence type="ECO:0000256" key="8">
    <source>
        <dbReference type="SAM" id="Phobius"/>
    </source>
</evidence>